<dbReference type="Pfam" id="PF04069">
    <property type="entry name" value="OpuAC"/>
    <property type="match status" value="1"/>
</dbReference>
<gene>
    <name evidence="10" type="ORF">HMPREF9021_02345</name>
</gene>
<protein>
    <recommendedName>
        <fullName evidence="9">ABC transmembrane type-1 domain-containing protein</fullName>
    </recommendedName>
</protein>
<dbReference type="InterPro" id="IPR051204">
    <property type="entry name" value="ABC_transp_perm/SBD"/>
</dbReference>
<dbReference type="Gene3D" id="3.40.190.120">
    <property type="entry name" value="Osmoprotection protein (prox), domain 2"/>
    <property type="match status" value="1"/>
</dbReference>
<dbReference type="eggNOG" id="COG1174">
    <property type="taxonomic scope" value="Bacteria"/>
</dbReference>
<feature type="transmembrane region" description="Helical" evidence="8">
    <location>
        <begin position="178"/>
        <end position="198"/>
    </location>
</feature>
<feature type="transmembrane region" description="Helical" evidence="8">
    <location>
        <begin position="54"/>
        <end position="75"/>
    </location>
</feature>
<comment type="similarity">
    <text evidence="7">In the N-terminal section; belongs to the binding-protein-dependent transport system permease family.</text>
</comment>
<dbReference type="PROSITE" id="PS50928">
    <property type="entry name" value="ABC_TM1"/>
    <property type="match status" value="1"/>
</dbReference>
<dbReference type="PANTHER" id="PTHR30177">
    <property type="entry name" value="GLYCINE BETAINE/L-PROLINE TRANSPORT SYSTEM PERMEASE PROTEIN PROW"/>
    <property type="match status" value="1"/>
</dbReference>
<evidence type="ECO:0000256" key="6">
    <source>
        <dbReference type="ARBA" id="ARBA00035642"/>
    </source>
</evidence>
<evidence type="ECO:0000256" key="7">
    <source>
        <dbReference type="ARBA" id="ARBA00035652"/>
    </source>
</evidence>
<dbReference type="EMBL" id="ADCY02000065">
    <property type="protein sequence ID" value="EFG29820.1"/>
    <property type="molecule type" value="Genomic_DNA"/>
</dbReference>
<dbReference type="InterPro" id="IPR058089">
    <property type="entry name" value="EgtUBC_SBD"/>
</dbReference>
<dbReference type="CDD" id="cd06261">
    <property type="entry name" value="TM_PBP2"/>
    <property type="match status" value="1"/>
</dbReference>
<dbReference type="InterPro" id="IPR000515">
    <property type="entry name" value="MetI-like"/>
</dbReference>
<keyword evidence="2 8" id="KW-0813">Transport</keyword>
<dbReference type="InterPro" id="IPR007210">
    <property type="entry name" value="ABC_Gly_betaine_transp_sub-bd"/>
</dbReference>
<dbReference type="eggNOG" id="COG1732">
    <property type="taxonomic scope" value="Bacteria"/>
</dbReference>
<reference evidence="10 11" key="2">
    <citation type="submission" date="2011-10" db="EMBL/GenBank/DDBJ databases">
        <title>The Genome Sequence of Simonsiella muelleri ATCC 29453.</title>
        <authorList>
            <consortium name="The Broad Institute Genome Sequencing Platform"/>
            <consortium name="The Broad Institute Genome Sequencing Center for Infectious Disease"/>
            <person name="Earl A."/>
            <person name="Ward D."/>
            <person name="Feldgarden M."/>
            <person name="Gevers D."/>
            <person name="Izard J."/>
            <person name="Baranova O.V."/>
            <person name="Blanton J.M."/>
            <person name="Tanner A.C."/>
            <person name="Dewhirst F."/>
            <person name="Young S.K."/>
            <person name="Zeng Q."/>
            <person name="Gargeya S."/>
            <person name="Fitzgerald M."/>
            <person name="Haas B."/>
            <person name="Abouelleil A."/>
            <person name="Alvarado L."/>
            <person name="Arachchi H.M."/>
            <person name="Berlin A."/>
            <person name="Brown A."/>
            <person name="Chapman S.B."/>
            <person name="Chen Z."/>
            <person name="Dunbar C."/>
            <person name="Freedman E."/>
            <person name="Gearin G."/>
            <person name="Goldberg J."/>
            <person name="Griggs A."/>
            <person name="Gujja S."/>
            <person name="Heiman D."/>
            <person name="Howarth C."/>
            <person name="Larson L."/>
            <person name="Lui A."/>
            <person name="MacDonald P.J.P."/>
            <person name="Montmayeur A."/>
            <person name="Murphy C."/>
            <person name="Neiman D."/>
            <person name="Pearson M."/>
            <person name="Priest M."/>
            <person name="Roberts A."/>
            <person name="Saif S."/>
            <person name="Shea T."/>
            <person name="Shenoy N."/>
            <person name="Sisk P."/>
            <person name="Stolte C."/>
            <person name="Sykes S."/>
            <person name="Wortman J."/>
            <person name="Nusbaum C."/>
            <person name="Birren B."/>
        </authorList>
    </citation>
    <scope>NUCLEOTIDE SEQUENCE [LARGE SCALE GENOMIC DNA]</scope>
    <source>
        <strain evidence="10 11">ATCC 29453</strain>
    </source>
</reference>
<name>V9H798_9NEIS</name>
<evidence type="ECO:0000256" key="1">
    <source>
        <dbReference type="ARBA" id="ARBA00004651"/>
    </source>
</evidence>
<dbReference type="HOGENOM" id="CLU_038355_0_1_4"/>
<dbReference type="GO" id="GO:0022857">
    <property type="term" value="F:transmembrane transporter activity"/>
    <property type="evidence" value="ECO:0007669"/>
    <property type="project" value="InterPro"/>
</dbReference>
<dbReference type="FunFam" id="1.10.3720.10:FF:000001">
    <property type="entry name" value="Glycine betaine ABC transporter, permease"/>
    <property type="match status" value="1"/>
</dbReference>
<keyword evidence="5 8" id="KW-0472">Membrane</keyword>
<accession>V9H798</accession>
<evidence type="ECO:0000256" key="3">
    <source>
        <dbReference type="ARBA" id="ARBA00022692"/>
    </source>
</evidence>
<feature type="domain" description="ABC transmembrane type-1" evidence="9">
    <location>
        <begin position="16"/>
        <end position="199"/>
    </location>
</feature>
<evidence type="ECO:0000313" key="11">
    <source>
        <dbReference type="Proteomes" id="UP000017813"/>
    </source>
</evidence>
<dbReference type="SUPFAM" id="SSF161098">
    <property type="entry name" value="MetI-like"/>
    <property type="match status" value="1"/>
</dbReference>
<feature type="transmembrane region" description="Helical" evidence="8">
    <location>
        <begin position="81"/>
        <end position="101"/>
    </location>
</feature>
<dbReference type="PANTHER" id="PTHR30177:SF4">
    <property type="entry name" value="OSMOPROTECTANT IMPORT PERMEASE PROTEIN OSMW"/>
    <property type="match status" value="1"/>
</dbReference>
<evidence type="ECO:0000256" key="8">
    <source>
        <dbReference type="RuleBase" id="RU363032"/>
    </source>
</evidence>
<feature type="transmembrane region" description="Helical" evidence="8">
    <location>
        <begin position="20"/>
        <end position="42"/>
    </location>
</feature>
<proteinExistence type="inferred from homology"/>
<feature type="transmembrane region" description="Helical" evidence="8">
    <location>
        <begin position="142"/>
        <end position="166"/>
    </location>
</feature>
<dbReference type="AlphaFoldDB" id="V9H798"/>
<dbReference type="STRING" id="641147.HMPREF9021_02345"/>
<dbReference type="Gene3D" id="1.10.3720.10">
    <property type="entry name" value="MetI-like"/>
    <property type="match status" value="1"/>
</dbReference>
<dbReference type="KEGG" id="smur:BWP33_10885"/>
<comment type="caution">
    <text evidence="10">The sequence shown here is derived from an EMBL/GenBank/DDBJ whole genome shotgun (WGS) entry which is preliminary data.</text>
</comment>
<comment type="subcellular location">
    <subcellularLocation>
        <location evidence="1 8">Cell membrane</location>
        <topology evidence="1 8">Multi-pass membrane protein</topology>
    </subcellularLocation>
</comment>
<organism evidence="10 11">
    <name type="scientific">Simonsiella muelleri ATCC 29453</name>
    <dbReference type="NCBI Taxonomy" id="641147"/>
    <lineage>
        <taxon>Bacteria</taxon>
        <taxon>Pseudomonadati</taxon>
        <taxon>Pseudomonadota</taxon>
        <taxon>Betaproteobacteria</taxon>
        <taxon>Neisseriales</taxon>
        <taxon>Neisseriaceae</taxon>
        <taxon>Simonsiella</taxon>
    </lineage>
</organism>
<evidence type="ECO:0000256" key="4">
    <source>
        <dbReference type="ARBA" id="ARBA00022989"/>
    </source>
</evidence>
<dbReference type="RefSeq" id="WP_002643068.1">
    <property type="nucleotide sequence ID" value="NZ_CP019448.1"/>
</dbReference>
<dbReference type="Proteomes" id="UP000017813">
    <property type="component" value="Unassembled WGS sequence"/>
</dbReference>
<evidence type="ECO:0000313" key="10">
    <source>
        <dbReference type="EMBL" id="EFG29820.1"/>
    </source>
</evidence>
<dbReference type="SUPFAM" id="SSF53850">
    <property type="entry name" value="Periplasmic binding protein-like II"/>
    <property type="match status" value="1"/>
</dbReference>
<keyword evidence="11" id="KW-1185">Reference proteome</keyword>
<feature type="transmembrane region" description="Helical" evidence="8">
    <location>
        <begin position="205"/>
        <end position="225"/>
    </location>
</feature>
<dbReference type="GO" id="GO:0043190">
    <property type="term" value="C:ATP-binding cassette (ABC) transporter complex"/>
    <property type="evidence" value="ECO:0007669"/>
    <property type="project" value="InterPro"/>
</dbReference>
<comment type="similarity">
    <text evidence="6">In the C-terminal section; belongs to the OsmX family.</text>
</comment>
<comment type="similarity">
    <text evidence="8">Belongs to the binding-protein-dependent transport system permease family.</text>
</comment>
<evidence type="ECO:0000259" key="9">
    <source>
        <dbReference type="PROSITE" id="PS50928"/>
    </source>
</evidence>
<dbReference type="Pfam" id="PF00528">
    <property type="entry name" value="BPD_transp_1"/>
    <property type="match status" value="1"/>
</dbReference>
<keyword evidence="4 8" id="KW-1133">Transmembrane helix</keyword>
<reference evidence="10 11" key="1">
    <citation type="submission" date="2010-03" db="EMBL/GenBank/DDBJ databases">
        <authorList>
            <consortium name="The Broad Institute Genome Sequencing Platform"/>
            <person name="Ward D."/>
            <person name="Earl A."/>
            <person name="Feldgarden M."/>
            <person name="Gevers D."/>
            <person name="Young S."/>
            <person name="Zeng Q."/>
            <person name="Koehrsen M."/>
            <person name="Alvarado L."/>
            <person name="Berlin A.M."/>
            <person name="Borenstein D."/>
            <person name="Chapman S.B."/>
            <person name="Chen Z."/>
            <person name="Engels R."/>
            <person name="Freedman E."/>
            <person name="Gellesch M."/>
            <person name="Goldberg J."/>
            <person name="Griggs A."/>
            <person name="Gujja S."/>
            <person name="Heilman E.R."/>
            <person name="Heiman D.I."/>
            <person name="Hepburn T.A."/>
            <person name="Howarth C."/>
            <person name="Jen D."/>
            <person name="Larson L."/>
            <person name="Mehta T."/>
            <person name="Park D."/>
            <person name="Pearson M."/>
            <person name="Richards J."/>
            <person name="Roberts A."/>
            <person name="Saif S."/>
            <person name="Shea T.D."/>
            <person name="Shenoy N."/>
            <person name="Sisk P."/>
            <person name="Stolte C."/>
            <person name="Sykes S.N."/>
            <person name="Walk T."/>
            <person name="White J."/>
            <person name="Yandava C."/>
            <person name="Izard J."/>
            <person name="Baranova O.V."/>
            <person name="Blanton J.M."/>
            <person name="Tanner A.C."/>
            <person name="Dewhirst F."/>
            <person name="Haas B."/>
            <person name="Nusbaum C."/>
            <person name="Birren B."/>
        </authorList>
    </citation>
    <scope>NUCLEOTIDE SEQUENCE [LARGE SCALE GENOMIC DNA]</scope>
    <source>
        <strain evidence="10 11">ATCC 29453</strain>
    </source>
</reference>
<evidence type="ECO:0000256" key="2">
    <source>
        <dbReference type="ARBA" id="ARBA00022448"/>
    </source>
</evidence>
<dbReference type="Gene3D" id="3.40.190.10">
    <property type="entry name" value="Periplasmic binding protein-like II"/>
    <property type="match status" value="1"/>
</dbReference>
<dbReference type="CDD" id="cd13610">
    <property type="entry name" value="PBP2_ChoS"/>
    <property type="match status" value="1"/>
</dbReference>
<sequence>MFSSLNVTPAELWQMLFTHLWLSGLALLAAVAIAVPAAVLFARRQRAAEAVLQFTNILQTIPSLALLGLLIPFVGIGSPPVLIALTLYALLPIFQNTYLGLTQIDQSIQDAYTSFGLSRWQSLCRIELPMALPAMISGIRTAAVLIVGTATLAALIGAGGLGNLILLGIDRNNMTMTFTGALLSALLAVGVSGIIGLLQKSRRKLPLIFALAVGFGVLGLSQVSFTPATQNVVIAGKMGSEPDILINMYKLLIEHENPNIKVTVKPNFGKTTFLFNALKSGKINIYPEFTGTVLEALVQVKPEQKNRHLSPTETYQRGKQLLAEQYQLEFLLPMSYQNTYALAVKESYGASHQLKTISDLKQVAPDIRAGFSLEFTDRADGYKGMQSAGISLKHIVSLEPALRYTALLNDKIDLVEAFSTDAELKQYQLRLLKDDISLFPAYQGAPLMKAEFAEKNPQIVTALNRLAGKISEEEMSEMNYRVKVQGTSAENVARDYLKKNGFLQSAEGFGKVVVANE</sequence>
<evidence type="ECO:0000256" key="5">
    <source>
        <dbReference type="ARBA" id="ARBA00023136"/>
    </source>
</evidence>
<keyword evidence="3 8" id="KW-0812">Transmembrane</keyword>
<dbReference type="InterPro" id="IPR035906">
    <property type="entry name" value="MetI-like_sf"/>
</dbReference>
<dbReference type="GO" id="GO:0031460">
    <property type="term" value="P:glycine betaine transport"/>
    <property type="evidence" value="ECO:0007669"/>
    <property type="project" value="TreeGrafter"/>
</dbReference>
<dbReference type="OrthoDB" id="9781705at2"/>